<feature type="transmembrane region" description="Helical" evidence="6">
    <location>
        <begin position="94"/>
        <end position="114"/>
    </location>
</feature>
<dbReference type="AlphaFoldDB" id="A0A9W7HZN7"/>
<keyword evidence="3 6" id="KW-0812">Transmembrane</keyword>
<feature type="transmembrane region" description="Helical" evidence="6">
    <location>
        <begin position="459"/>
        <end position="480"/>
    </location>
</feature>
<proteinExistence type="inferred from homology"/>
<feature type="transmembrane region" description="Helical" evidence="6">
    <location>
        <begin position="21"/>
        <end position="42"/>
    </location>
</feature>
<feature type="transmembrane region" description="Helical" evidence="6">
    <location>
        <begin position="492"/>
        <end position="513"/>
    </location>
</feature>
<feature type="transmembrane region" description="Helical" evidence="6">
    <location>
        <begin position="181"/>
        <end position="204"/>
    </location>
</feature>
<evidence type="ECO:0000313" key="7">
    <source>
        <dbReference type="EMBL" id="GMI85946.1"/>
    </source>
</evidence>
<keyword evidence="8" id="KW-1185">Reference proteome</keyword>
<dbReference type="InterPro" id="IPR036259">
    <property type="entry name" value="MFS_trans_sf"/>
</dbReference>
<dbReference type="PANTHER" id="PTHR11654">
    <property type="entry name" value="OLIGOPEPTIDE TRANSPORTER-RELATED"/>
    <property type="match status" value="1"/>
</dbReference>
<feature type="transmembrane region" description="Helical" evidence="6">
    <location>
        <begin position="538"/>
        <end position="557"/>
    </location>
</feature>
<evidence type="ECO:0000256" key="2">
    <source>
        <dbReference type="ARBA" id="ARBA00005982"/>
    </source>
</evidence>
<name>A0A9W7HZN7_HIBTR</name>
<feature type="transmembrane region" description="Helical" evidence="6">
    <location>
        <begin position="407"/>
        <end position="427"/>
    </location>
</feature>
<evidence type="ECO:0000256" key="3">
    <source>
        <dbReference type="ARBA" id="ARBA00022692"/>
    </source>
</evidence>
<keyword evidence="4 6" id="KW-1133">Transmembrane helix</keyword>
<organism evidence="7 8">
    <name type="scientific">Hibiscus trionum</name>
    <name type="common">Flower of an hour</name>
    <dbReference type="NCBI Taxonomy" id="183268"/>
    <lineage>
        <taxon>Eukaryota</taxon>
        <taxon>Viridiplantae</taxon>
        <taxon>Streptophyta</taxon>
        <taxon>Embryophyta</taxon>
        <taxon>Tracheophyta</taxon>
        <taxon>Spermatophyta</taxon>
        <taxon>Magnoliopsida</taxon>
        <taxon>eudicotyledons</taxon>
        <taxon>Gunneridae</taxon>
        <taxon>Pentapetalae</taxon>
        <taxon>rosids</taxon>
        <taxon>malvids</taxon>
        <taxon>Malvales</taxon>
        <taxon>Malvaceae</taxon>
        <taxon>Malvoideae</taxon>
        <taxon>Hibiscus</taxon>
    </lineage>
</organism>
<feature type="transmembrane region" description="Helical" evidence="6">
    <location>
        <begin position="365"/>
        <end position="386"/>
    </location>
</feature>
<dbReference type="GO" id="GO:0016020">
    <property type="term" value="C:membrane"/>
    <property type="evidence" value="ECO:0007669"/>
    <property type="project" value="UniProtKB-SubCell"/>
</dbReference>
<protein>
    <submittedName>
        <fullName evidence="7">NRT1/ PTR family 4.5</fullName>
    </submittedName>
</protein>
<feature type="transmembrane region" description="Helical" evidence="6">
    <location>
        <begin position="324"/>
        <end position="345"/>
    </location>
</feature>
<dbReference type="Proteomes" id="UP001165190">
    <property type="component" value="Unassembled WGS sequence"/>
</dbReference>
<dbReference type="GO" id="GO:0022857">
    <property type="term" value="F:transmembrane transporter activity"/>
    <property type="evidence" value="ECO:0007669"/>
    <property type="project" value="InterPro"/>
</dbReference>
<reference evidence="7" key="1">
    <citation type="submission" date="2023-05" db="EMBL/GenBank/DDBJ databases">
        <title>Genome and transcriptome analyses reveal genes involved in the formation of fine ridges on petal epidermal cells in Hibiscus trionum.</title>
        <authorList>
            <person name="Koshimizu S."/>
            <person name="Masuda S."/>
            <person name="Ishii T."/>
            <person name="Shirasu K."/>
            <person name="Hoshino A."/>
            <person name="Arita M."/>
        </authorList>
    </citation>
    <scope>NUCLEOTIDE SEQUENCE</scope>
    <source>
        <strain evidence="7">Hamamatsu line</strain>
    </source>
</reference>
<sequence>MEIVEGKVNWKGKAAVKNVHGGIRAASFVLVAFAFENLANIHMTVNLVTYFNGVLHMESSDAANALTNFMGTGYILSILFAIFADTYIGRFRTVLVSGFIEFLGIALLTVQAHYSSLRPPPCNVFDPTSRCEKLGSSHTLFLYVALYLVAAGMGGIKAGVPSHGADQFDEKDPQEAKRMSSFFNGLLFAVCIGAAVSLTLFVWLDDHKGFDVGFGVSTIAMFLVLVVAALGWPLYRIHVAQGTSAIVEIIQVFVAAIRNRNLQLPDNPLDLYEIEKDKEAASENDFLPHSDVFSFLDKAAIQTELQTPNPWKLCRVTQVESAKIIFGMIPIFGCTIIMTLCLAQLQTFSIQQALTMDTKVVGSFHIPPASLPIIPVIFMIIIVPCYDQIIVPLLRKFTGHVTGITHLQRIGVGLILSSISMATAAIMEVKRKSVARHHNMVDALPVLQPLPISVFWLSFQYFIFGIADMFTYVGLLEFFYSEAPKKLKTISTCFLWTSMAFGYYLSTILVQLVNRATKDGTRGGWLAGNNINKNHLNFFYMLLCFMSLVNFIIYLIVSRFYKYRSEKKNGPQTKASS</sequence>
<dbReference type="SUPFAM" id="SSF103473">
    <property type="entry name" value="MFS general substrate transporter"/>
    <property type="match status" value="1"/>
</dbReference>
<dbReference type="OrthoDB" id="8904098at2759"/>
<comment type="subcellular location">
    <subcellularLocation>
        <location evidence="1">Membrane</location>
        <topology evidence="1">Multi-pass membrane protein</topology>
    </subcellularLocation>
</comment>
<dbReference type="InterPro" id="IPR000109">
    <property type="entry name" value="POT_fam"/>
</dbReference>
<evidence type="ECO:0000256" key="4">
    <source>
        <dbReference type="ARBA" id="ARBA00022989"/>
    </source>
</evidence>
<evidence type="ECO:0000256" key="1">
    <source>
        <dbReference type="ARBA" id="ARBA00004141"/>
    </source>
</evidence>
<feature type="transmembrane region" description="Helical" evidence="6">
    <location>
        <begin position="62"/>
        <end position="82"/>
    </location>
</feature>
<dbReference type="Gene3D" id="1.20.1250.20">
    <property type="entry name" value="MFS general substrate transporter like domains"/>
    <property type="match status" value="1"/>
</dbReference>
<accession>A0A9W7HZN7</accession>
<dbReference type="Pfam" id="PF00854">
    <property type="entry name" value="PTR2"/>
    <property type="match status" value="1"/>
</dbReference>
<gene>
    <name evidence="7" type="ORF">HRI_002263900</name>
</gene>
<evidence type="ECO:0000313" key="8">
    <source>
        <dbReference type="Proteomes" id="UP001165190"/>
    </source>
</evidence>
<comment type="caution">
    <text evidence="7">The sequence shown here is derived from an EMBL/GenBank/DDBJ whole genome shotgun (WGS) entry which is preliminary data.</text>
</comment>
<comment type="similarity">
    <text evidence="2">Belongs to the major facilitator superfamily. Proton-dependent oligopeptide transporter (POT/PTR) (TC 2.A.17) family.</text>
</comment>
<feature type="transmembrane region" description="Helical" evidence="6">
    <location>
        <begin position="140"/>
        <end position="160"/>
    </location>
</feature>
<feature type="transmembrane region" description="Helical" evidence="6">
    <location>
        <begin position="216"/>
        <end position="235"/>
    </location>
</feature>
<evidence type="ECO:0000256" key="6">
    <source>
        <dbReference type="SAM" id="Phobius"/>
    </source>
</evidence>
<keyword evidence="5 6" id="KW-0472">Membrane</keyword>
<dbReference type="EMBL" id="BSYR01000021">
    <property type="protein sequence ID" value="GMI85946.1"/>
    <property type="molecule type" value="Genomic_DNA"/>
</dbReference>
<evidence type="ECO:0000256" key="5">
    <source>
        <dbReference type="ARBA" id="ARBA00023136"/>
    </source>
</evidence>